<dbReference type="EMBL" id="CM042018">
    <property type="protein sequence ID" value="KAI3829403.1"/>
    <property type="molecule type" value="Genomic_DNA"/>
</dbReference>
<sequence>MDKLKIGRRFEGKVAIVTASTQGIGFSIAQRLGLEGASVVISSRRQRNVDEAVERLKAQGIEVLGLACHVSNAQQRKNLIDQTVQKHGKIDVVVSNAAVNPSVDAILRTKESTLDKLWETNVKTAILLQAASRHLSKGSSIVFISSISAFQPPAGMAMYGLHRITYQKVRQ</sequence>
<comment type="caution">
    <text evidence="1">The sequence shown here is derived from an EMBL/GenBank/DDBJ whole genome shotgun (WGS) entry which is preliminary data.</text>
</comment>
<gene>
    <name evidence="1" type="ORF">L1987_03526</name>
</gene>
<keyword evidence="2" id="KW-1185">Reference proteome</keyword>
<protein>
    <submittedName>
        <fullName evidence="1">Uncharacterized protein</fullName>
    </submittedName>
</protein>
<organism evidence="1 2">
    <name type="scientific">Smallanthus sonchifolius</name>
    <dbReference type="NCBI Taxonomy" id="185202"/>
    <lineage>
        <taxon>Eukaryota</taxon>
        <taxon>Viridiplantae</taxon>
        <taxon>Streptophyta</taxon>
        <taxon>Embryophyta</taxon>
        <taxon>Tracheophyta</taxon>
        <taxon>Spermatophyta</taxon>
        <taxon>Magnoliopsida</taxon>
        <taxon>eudicotyledons</taxon>
        <taxon>Gunneridae</taxon>
        <taxon>Pentapetalae</taxon>
        <taxon>asterids</taxon>
        <taxon>campanulids</taxon>
        <taxon>Asterales</taxon>
        <taxon>Asteraceae</taxon>
        <taxon>Asteroideae</taxon>
        <taxon>Heliantheae alliance</taxon>
        <taxon>Millerieae</taxon>
        <taxon>Smallanthus</taxon>
    </lineage>
</organism>
<reference evidence="2" key="1">
    <citation type="journal article" date="2022" name="Mol. Ecol. Resour.">
        <title>The genomes of chicory, endive, great burdock and yacon provide insights into Asteraceae palaeo-polyploidization history and plant inulin production.</title>
        <authorList>
            <person name="Fan W."/>
            <person name="Wang S."/>
            <person name="Wang H."/>
            <person name="Wang A."/>
            <person name="Jiang F."/>
            <person name="Liu H."/>
            <person name="Zhao H."/>
            <person name="Xu D."/>
            <person name="Zhang Y."/>
        </authorList>
    </citation>
    <scope>NUCLEOTIDE SEQUENCE [LARGE SCALE GENOMIC DNA]</scope>
    <source>
        <strain evidence="2">cv. Yunnan</strain>
    </source>
</reference>
<evidence type="ECO:0000313" key="2">
    <source>
        <dbReference type="Proteomes" id="UP001056120"/>
    </source>
</evidence>
<proteinExistence type="predicted"/>
<dbReference type="Proteomes" id="UP001056120">
    <property type="component" value="Linkage Group LG01"/>
</dbReference>
<evidence type="ECO:0000313" key="1">
    <source>
        <dbReference type="EMBL" id="KAI3829403.1"/>
    </source>
</evidence>
<reference evidence="1 2" key="2">
    <citation type="journal article" date="2022" name="Mol. Ecol. Resour.">
        <title>The genomes of chicory, endive, great burdock and yacon provide insights into Asteraceae paleo-polyploidization history and plant inulin production.</title>
        <authorList>
            <person name="Fan W."/>
            <person name="Wang S."/>
            <person name="Wang H."/>
            <person name="Wang A."/>
            <person name="Jiang F."/>
            <person name="Liu H."/>
            <person name="Zhao H."/>
            <person name="Xu D."/>
            <person name="Zhang Y."/>
        </authorList>
    </citation>
    <scope>NUCLEOTIDE SEQUENCE [LARGE SCALE GENOMIC DNA]</scope>
    <source>
        <strain evidence="2">cv. Yunnan</strain>
        <tissue evidence="1">Leaves</tissue>
    </source>
</reference>
<accession>A0ACB9KB06</accession>
<name>A0ACB9KB06_9ASTR</name>